<sequence>MRGAVESQRQSAQSGRYILFPNVVGDSWWGEGEIPVFENRIKPICKDDGKLVFARLRVPAESKKNMLCSLKIMGITEATLFPDSLDKVCGGIVDRVVGESNAVRRMRGWKYH</sequence>
<proteinExistence type="predicted"/>
<dbReference type="KEGG" id="shi:Shel_12510"/>
<evidence type="ECO:0000313" key="1">
    <source>
        <dbReference type="EMBL" id="ACV22278.1"/>
    </source>
</evidence>
<reference evidence="1 2" key="1">
    <citation type="journal article" date="2009" name="Stand. Genomic Sci.">
        <title>Complete genome sequence of Slackia heliotrinireducens type strain (RHS 1).</title>
        <authorList>
            <person name="Pukall R."/>
            <person name="Lapidus A."/>
            <person name="Nolan M."/>
            <person name="Copeland A."/>
            <person name="Glavina Del Rio T."/>
            <person name="Lucas S."/>
            <person name="Chen F."/>
            <person name="Tice H."/>
            <person name="Cheng J.F."/>
            <person name="Chertkov O."/>
            <person name="Bruce D."/>
            <person name="Goodwin L."/>
            <person name="Kuske C."/>
            <person name="Brettin T."/>
            <person name="Detter J.C."/>
            <person name="Han C."/>
            <person name="Pitluck S."/>
            <person name="Pati A."/>
            <person name="Mavrommatis K."/>
            <person name="Ivanova N."/>
            <person name="Ovchinnikova G."/>
            <person name="Chen A."/>
            <person name="Palaniappan K."/>
            <person name="Schneider S."/>
            <person name="Rohde M."/>
            <person name="Chain P."/>
            <person name="D'haeseleer P."/>
            <person name="Goker M."/>
            <person name="Bristow J."/>
            <person name="Eisen J.A."/>
            <person name="Markowitz V."/>
            <person name="Kyrpides N.C."/>
            <person name="Klenk H.P."/>
            <person name="Hugenholtz P."/>
        </authorList>
    </citation>
    <scope>NUCLEOTIDE SEQUENCE [LARGE SCALE GENOMIC DNA]</scope>
    <source>
        <strain evidence="2">ATCC 29202 / DSM 20476 / NCTC 11029 / RHS 1</strain>
    </source>
</reference>
<accession>C7N5U3</accession>
<name>C7N5U3_SLAHD</name>
<dbReference type="EMBL" id="CP001684">
    <property type="protein sequence ID" value="ACV22278.1"/>
    <property type="molecule type" value="Genomic_DNA"/>
</dbReference>
<dbReference type="Proteomes" id="UP000002026">
    <property type="component" value="Chromosome"/>
</dbReference>
<protein>
    <submittedName>
        <fullName evidence="1">Uncharacterized protein</fullName>
    </submittedName>
</protein>
<organism evidence="1 2">
    <name type="scientific">Slackia heliotrinireducens (strain ATCC 29202 / DSM 20476 / NCTC 11029 / RHS 1)</name>
    <name type="common">Peptococcus heliotrinreducens</name>
    <dbReference type="NCBI Taxonomy" id="471855"/>
    <lineage>
        <taxon>Bacteria</taxon>
        <taxon>Bacillati</taxon>
        <taxon>Actinomycetota</taxon>
        <taxon>Coriobacteriia</taxon>
        <taxon>Eggerthellales</taxon>
        <taxon>Eggerthellaceae</taxon>
        <taxon>Slackia</taxon>
    </lineage>
</organism>
<evidence type="ECO:0000313" key="2">
    <source>
        <dbReference type="Proteomes" id="UP000002026"/>
    </source>
</evidence>
<keyword evidence="2" id="KW-1185">Reference proteome</keyword>
<dbReference type="HOGENOM" id="CLU_2144175_0_0_11"/>
<dbReference type="STRING" id="471855.Shel_12510"/>
<dbReference type="AlphaFoldDB" id="C7N5U3"/>
<gene>
    <name evidence="1" type="ordered locus">Shel_12510</name>
</gene>